<reference evidence="2" key="1">
    <citation type="submission" date="2021-02" db="EMBL/GenBank/DDBJ databases">
        <authorList>
            <person name="Nowell W R."/>
        </authorList>
    </citation>
    <scope>NUCLEOTIDE SEQUENCE</scope>
</reference>
<accession>A0A816H0I7</accession>
<evidence type="ECO:0000313" key="2">
    <source>
        <dbReference type="EMBL" id="CAF1682395.1"/>
    </source>
</evidence>
<dbReference type="EMBL" id="CAJNOR010013932">
    <property type="protein sequence ID" value="CAF1675891.1"/>
    <property type="molecule type" value="Genomic_DNA"/>
</dbReference>
<dbReference type="EMBL" id="CAJNOR010015485">
    <property type="protein sequence ID" value="CAF1682395.1"/>
    <property type="molecule type" value="Genomic_DNA"/>
</dbReference>
<feature type="non-terminal residue" evidence="2">
    <location>
        <position position="1"/>
    </location>
</feature>
<name>A0A816H0I7_ADIRI</name>
<evidence type="ECO:0000313" key="3">
    <source>
        <dbReference type="Proteomes" id="UP000663828"/>
    </source>
</evidence>
<gene>
    <name evidence="1" type="ORF">XAT740_LOCUS59588</name>
    <name evidence="2" type="ORF">XAT740_LOCUS60900</name>
</gene>
<organism evidence="2 3">
    <name type="scientific">Adineta ricciae</name>
    <name type="common">Rotifer</name>
    <dbReference type="NCBI Taxonomy" id="249248"/>
    <lineage>
        <taxon>Eukaryota</taxon>
        <taxon>Metazoa</taxon>
        <taxon>Spiralia</taxon>
        <taxon>Gnathifera</taxon>
        <taxon>Rotifera</taxon>
        <taxon>Eurotatoria</taxon>
        <taxon>Bdelloidea</taxon>
        <taxon>Adinetida</taxon>
        <taxon>Adinetidae</taxon>
        <taxon>Adineta</taxon>
    </lineage>
</organism>
<proteinExistence type="predicted"/>
<sequence length="82" mass="9564">LDLTFDYETRHYTNLTGYFSLFGDRKLHICGTSFYGYVQDIVIVSDNHRENLIQNCIRNPSLVQYDPSVGWNNHAAIPQRKL</sequence>
<dbReference type="AlphaFoldDB" id="A0A816H0I7"/>
<dbReference type="Proteomes" id="UP000663828">
    <property type="component" value="Unassembled WGS sequence"/>
</dbReference>
<protein>
    <submittedName>
        <fullName evidence="2">Uncharacterized protein</fullName>
    </submittedName>
</protein>
<evidence type="ECO:0000313" key="1">
    <source>
        <dbReference type="EMBL" id="CAF1675891.1"/>
    </source>
</evidence>
<keyword evidence="3" id="KW-1185">Reference proteome</keyword>
<comment type="caution">
    <text evidence="2">The sequence shown here is derived from an EMBL/GenBank/DDBJ whole genome shotgun (WGS) entry which is preliminary data.</text>
</comment>